<feature type="compositionally biased region" description="Basic residues" evidence="2">
    <location>
        <begin position="304"/>
        <end position="313"/>
    </location>
</feature>
<evidence type="ECO:0000256" key="1">
    <source>
        <dbReference type="ARBA" id="ARBA00005254"/>
    </source>
</evidence>
<feature type="compositionally biased region" description="Basic and acidic residues" evidence="2">
    <location>
        <begin position="237"/>
        <end position="248"/>
    </location>
</feature>
<comment type="similarity">
    <text evidence="1">Belongs to the enoyl-CoA hydratase/isomerase family.</text>
</comment>
<dbReference type="AlphaFoldDB" id="A0A917P5Q1"/>
<proteinExistence type="inferred from homology"/>
<dbReference type="PANTHER" id="PTHR43802:SF1">
    <property type="entry name" value="IP11341P-RELATED"/>
    <property type="match status" value="1"/>
</dbReference>
<dbReference type="Pfam" id="PF00378">
    <property type="entry name" value="ECH_1"/>
    <property type="match status" value="1"/>
</dbReference>
<evidence type="ECO:0000313" key="4">
    <source>
        <dbReference type="Proteomes" id="UP000657574"/>
    </source>
</evidence>
<organism evidence="3 4">
    <name type="scientific">Streptomyces brasiliensis</name>
    <dbReference type="NCBI Taxonomy" id="1954"/>
    <lineage>
        <taxon>Bacteria</taxon>
        <taxon>Bacillati</taxon>
        <taxon>Actinomycetota</taxon>
        <taxon>Actinomycetes</taxon>
        <taxon>Kitasatosporales</taxon>
        <taxon>Streptomycetaceae</taxon>
        <taxon>Streptomyces</taxon>
    </lineage>
</organism>
<reference evidence="3" key="2">
    <citation type="submission" date="2020-09" db="EMBL/GenBank/DDBJ databases">
        <authorList>
            <person name="Sun Q."/>
            <person name="Ohkuma M."/>
        </authorList>
    </citation>
    <scope>NUCLEOTIDE SEQUENCE</scope>
    <source>
        <strain evidence="3">JCM 3086</strain>
    </source>
</reference>
<feature type="region of interest" description="Disordered" evidence="2">
    <location>
        <begin position="237"/>
        <end position="332"/>
    </location>
</feature>
<gene>
    <name evidence="3" type="ORF">GCM10010121_086830</name>
</gene>
<sequence length="332" mass="36537">MTDGVAIPRFNRPDRNNSWSVPMELKYYRLLKECEQDPEVRVIVVTGQRRAFCPGMDTQALSDQVGDPTLTTHPHKREPVTLPRTIRKPIIAAINGACAGIGLIAAMNCDLRFLSSKAKATTAFAQRGIMAEHGLAFALTRVMSTSQALDLLFSGRIVMGQEALELGLVDRVYEPEELLPATLDYARGLAATSSPAAMGIMKQQVYEALESTHDEARTLAIRWWYTVLRRHHDFKEGGRDLAPREAPARVRAVGPRGPHGPGPAAHRLNERAREPPEHGSPDPGFEDRTREYSPGTTEREGCTHHRRGPRAARPRPPAAPGTPRSAGSARRA</sequence>
<feature type="compositionally biased region" description="Low complexity" evidence="2">
    <location>
        <begin position="321"/>
        <end position="332"/>
    </location>
</feature>
<evidence type="ECO:0000256" key="2">
    <source>
        <dbReference type="SAM" id="MobiDB-lite"/>
    </source>
</evidence>
<dbReference type="InterPro" id="IPR029045">
    <property type="entry name" value="ClpP/crotonase-like_dom_sf"/>
</dbReference>
<dbReference type="SUPFAM" id="SSF52096">
    <property type="entry name" value="ClpP/crotonase"/>
    <property type="match status" value="1"/>
</dbReference>
<comment type="caution">
    <text evidence="3">The sequence shown here is derived from an EMBL/GenBank/DDBJ whole genome shotgun (WGS) entry which is preliminary data.</text>
</comment>
<protein>
    <recommendedName>
        <fullName evidence="5">Enoyl-CoA hydratase</fullName>
    </recommendedName>
</protein>
<evidence type="ECO:0008006" key="5">
    <source>
        <dbReference type="Google" id="ProtNLM"/>
    </source>
</evidence>
<accession>A0A917P5Q1</accession>
<reference evidence="3" key="1">
    <citation type="journal article" date="2014" name="Int. J. Syst. Evol. Microbiol.">
        <title>Complete genome sequence of Corynebacterium casei LMG S-19264T (=DSM 44701T), isolated from a smear-ripened cheese.</title>
        <authorList>
            <consortium name="US DOE Joint Genome Institute (JGI-PGF)"/>
            <person name="Walter F."/>
            <person name="Albersmeier A."/>
            <person name="Kalinowski J."/>
            <person name="Ruckert C."/>
        </authorList>
    </citation>
    <scope>NUCLEOTIDE SEQUENCE</scope>
    <source>
        <strain evidence="3">JCM 3086</strain>
    </source>
</reference>
<name>A0A917P5Q1_9ACTN</name>
<dbReference type="Gene3D" id="3.90.226.10">
    <property type="entry name" value="2-enoyl-CoA Hydratase, Chain A, domain 1"/>
    <property type="match status" value="1"/>
</dbReference>
<dbReference type="GO" id="GO:0003824">
    <property type="term" value="F:catalytic activity"/>
    <property type="evidence" value="ECO:0007669"/>
    <property type="project" value="UniProtKB-ARBA"/>
</dbReference>
<feature type="compositionally biased region" description="Basic and acidic residues" evidence="2">
    <location>
        <begin position="267"/>
        <end position="303"/>
    </location>
</feature>
<dbReference type="CDD" id="cd06558">
    <property type="entry name" value="crotonase-like"/>
    <property type="match status" value="1"/>
</dbReference>
<dbReference type="Proteomes" id="UP000657574">
    <property type="component" value="Unassembled WGS sequence"/>
</dbReference>
<dbReference type="RefSeq" id="WP_229841499.1">
    <property type="nucleotide sequence ID" value="NZ_BMQA01000073.1"/>
</dbReference>
<feature type="compositionally biased region" description="Low complexity" evidence="2">
    <location>
        <begin position="249"/>
        <end position="266"/>
    </location>
</feature>
<dbReference type="InterPro" id="IPR001753">
    <property type="entry name" value="Enoyl-CoA_hydra/iso"/>
</dbReference>
<dbReference type="PANTHER" id="PTHR43802">
    <property type="entry name" value="ENOYL-COA HYDRATASE"/>
    <property type="match status" value="1"/>
</dbReference>
<evidence type="ECO:0000313" key="3">
    <source>
        <dbReference type="EMBL" id="GGJ62828.1"/>
    </source>
</evidence>
<keyword evidence="4" id="KW-1185">Reference proteome</keyword>
<dbReference type="EMBL" id="BMQA01000073">
    <property type="protein sequence ID" value="GGJ62828.1"/>
    <property type="molecule type" value="Genomic_DNA"/>
</dbReference>